<accession>A0ABZ0Y4V6</accession>
<dbReference type="Proteomes" id="UP001326110">
    <property type="component" value="Chromosome"/>
</dbReference>
<reference evidence="1 2" key="1">
    <citation type="submission" date="2023-11" db="EMBL/GenBank/DDBJ databases">
        <title>MicrobeMod: A computational toolkit for identifying prokaryotic methylation and restriction-modification with nanopore sequencing.</title>
        <authorList>
            <person name="Crits-Christoph A."/>
            <person name="Kang S.C."/>
            <person name="Lee H."/>
            <person name="Ostrov N."/>
        </authorList>
    </citation>
    <scope>NUCLEOTIDE SEQUENCE [LARGE SCALE GENOMIC DNA]</scope>
    <source>
        <strain evidence="1 2">ATCC 25935</strain>
    </source>
</reference>
<dbReference type="RefSeq" id="WP_019920870.1">
    <property type="nucleotide sequence ID" value="NZ_CP140152.1"/>
</dbReference>
<evidence type="ECO:0000313" key="2">
    <source>
        <dbReference type="Proteomes" id="UP001326110"/>
    </source>
</evidence>
<gene>
    <name evidence="1" type="ORF">SR858_11195</name>
</gene>
<dbReference type="EMBL" id="CP140152">
    <property type="protein sequence ID" value="WQH06863.1"/>
    <property type="molecule type" value="Genomic_DNA"/>
</dbReference>
<proteinExistence type="predicted"/>
<dbReference type="GeneID" id="43162700"/>
<evidence type="ECO:0000313" key="1">
    <source>
        <dbReference type="EMBL" id="WQH06863.1"/>
    </source>
</evidence>
<keyword evidence="2" id="KW-1185">Reference proteome</keyword>
<name>A0ABZ0Y4V6_9BURK</name>
<organism evidence="1 2">
    <name type="scientific">Duganella zoogloeoides</name>
    <dbReference type="NCBI Taxonomy" id="75659"/>
    <lineage>
        <taxon>Bacteria</taxon>
        <taxon>Pseudomonadati</taxon>
        <taxon>Pseudomonadota</taxon>
        <taxon>Betaproteobacteria</taxon>
        <taxon>Burkholderiales</taxon>
        <taxon>Oxalobacteraceae</taxon>
        <taxon>Telluria group</taxon>
        <taxon>Duganella</taxon>
    </lineage>
</organism>
<sequence length="77" mass="8484">MSPEQAYEEICRLAREHALILSAAGGVTTIVHPATQRREGLFEQIQHMHGLGAHPDTLAREREAAFKARQLPLLGDA</sequence>
<protein>
    <submittedName>
        <fullName evidence="1">Uncharacterized protein</fullName>
    </submittedName>
</protein>